<evidence type="ECO:0000313" key="3">
    <source>
        <dbReference type="Proteomes" id="UP000611640"/>
    </source>
</evidence>
<feature type="region of interest" description="Disordered" evidence="1">
    <location>
        <begin position="1"/>
        <end position="21"/>
    </location>
</feature>
<sequence length="58" mass="6278">MNNRRSGPDTPVVLRDTHRPGPASVLVEANDRLQDLRELLAGALTGDEPTRAKERTGG</sequence>
<accession>A0A7R7DQ66</accession>
<reference evidence="2 3" key="1">
    <citation type="submission" date="2020-08" db="EMBL/GenBank/DDBJ databases">
        <title>Whole genome shotgun sequence of Actinocatenispora thailandica NBRC 105041.</title>
        <authorList>
            <person name="Komaki H."/>
            <person name="Tamura T."/>
        </authorList>
    </citation>
    <scope>NUCLEOTIDE SEQUENCE [LARGE SCALE GENOMIC DNA]</scope>
    <source>
        <strain evidence="2 3">NBRC 105041</strain>
    </source>
</reference>
<name>A0A7R7DQ66_9ACTN</name>
<dbReference type="AlphaFoldDB" id="A0A7R7DQ66"/>
<dbReference type="KEGG" id="atl:Athai_29950"/>
<organism evidence="2 3">
    <name type="scientific">Actinocatenispora thailandica</name>
    <dbReference type="NCBI Taxonomy" id="227318"/>
    <lineage>
        <taxon>Bacteria</taxon>
        <taxon>Bacillati</taxon>
        <taxon>Actinomycetota</taxon>
        <taxon>Actinomycetes</taxon>
        <taxon>Micromonosporales</taxon>
        <taxon>Micromonosporaceae</taxon>
        <taxon>Actinocatenispora</taxon>
    </lineage>
</organism>
<dbReference type="Proteomes" id="UP000611640">
    <property type="component" value="Chromosome"/>
</dbReference>
<gene>
    <name evidence="2" type="ORF">Athai_29950</name>
</gene>
<protein>
    <submittedName>
        <fullName evidence="2">Uncharacterized protein</fullName>
    </submittedName>
</protein>
<proteinExistence type="predicted"/>
<keyword evidence="3" id="KW-1185">Reference proteome</keyword>
<dbReference type="RefSeq" id="WP_203962019.1">
    <property type="nucleotide sequence ID" value="NZ_AP023355.1"/>
</dbReference>
<evidence type="ECO:0000313" key="2">
    <source>
        <dbReference type="EMBL" id="BCJ35492.1"/>
    </source>
</evidence>
<dbReference type="EMBL" id="AP023355">
    <property type="protein sequence ID" value="BCJ35492.1"/>
    <property type="molecule type" value="Genomic_DNA"/>
</dbReference>
<evidence type="ECO:0000256" key="1">
    <source>
        <dbReference type="SAM" id="MobiDB-lite"/>
    </source>
</evidence>